<feature type="domain" description="Competence protein CoiA-like N-terminal" evidence="2">
    <location>
        <begin position="70"/>
        <end position="108"/>
    </location>
</feature>
<name>A0A658ICT4_SALNE</name>
<feature type="domain" description="Competence protein CoiA nuclease-like" evidence="1">
    <location>
        <begin position="113"/>
        <end position="191"/>
    </location>
</feature>
<dbReference type="Proteomes" id="UP000839534">
    <property type="component" value="Unassembled WGS sequence"/>
</dbReference>
<dbReference type="EMBL" id="QWJV01000182">
    <property type="protein sequence ID" value="RIQ17798.1"/>
    <property type="molecule type" value="Genomic_DNA"/>
</dbReference>
<protein>
    <recommendedName>
        <fullName evidence="4">Competence protein CoiA</fullName>
    </recommendedName>
</protein>
<evidence type="ECO:0000313" key="3">
    <source>
        <dbReference type="EMBL" id="RIQ17798.1"/>
    </source>
</evidence>
<reference evidence="3" key="1">
    <citation type="submission" date="2018-08" db="EMBL/GenBank/DDBJ databases">
        <title>Whole genome sequencing of Salmonella enterica serotype newport.</title>
        <authorList>
            <person name="Bell R."/>
        </authorList>
    </citation>
    <scope>NUCLEOTIDE SEQUENCE [LARGE SCALE GENOMIC DNA]</scope>
    <source>
        <strain evidence="3">CFSAN000835</strain>
    </source>
</reference>
<gene>
    <name evidence="3" type="ORF">DLN06_26130</name>
</gene>
<sequence length="258" mass="28675">MVDSFCRTKQVQQGGVRSCAPPPPSPPFRGEGFVAPEPLRFLFTFGAYAVPEEGGYMLTAMHNGKIVIAREAKKPGAFTCPECGEPVTLRKGSVKVHHFAHRSTTTCGYGKGESELHMDLKMQVYDALRGHPDVSEVALEAAVGTVRPDVLATIRGCRVAFEVQLSALGIDDLYRRTAACASQDIAMIWILYWPDGTTLNRLYRPASWERWLNTCGLGTLYFWAGNGWVRPIRLGNRRHGVQRAPRAHLVEDFTQTRI</sequence>
<evidence type="ECO:0000259" key="1">
    <source>
        <dbReference type="Pfam" id="PF06054"/>
    </source>
</evidence>
<dbReference type="Pfam" id="PF06054">
    <property type="entry name" value="CoiA_nuc"/>
    <property type="match status" value="1"/>
</dbReference>
<proteinExistence type="predicted"/>
<comment type="caution">
    <text evidence="3">The sequence shown here is derived from an EMBL/GenBank/DDBJ whole genome shotgun (WGS) entry which is preliminary data.</text>
</comment>
<dbReference type="InterPro" id="IPR010330">
    <property type="entry name" value="CoiA_nuc"/>
</dbReference>
<evidence type="ECO:0008006" key="4">
    <source>
        <dbReference type="Google" id="ProtNLM"/>
    </source>
</evidence>
<evidence type="ECO:0000259" key="2">
    <source>
        <dbReference type="Pfam" id="PF25164"/>
    </source>
</evidence>
<organism evidence="3">
    <name type="scientific">Salmonella enterica subsp. enterica serovar Newport str. CFSAN000835</name>
    <dbReference type="NCBI Taxonomy" id="1299174"/>
    <lineage>
        <taxon>Bacteria</taxon>
        <taxon>Pseudomonadati</taxon>
        <taxon>Pseudomonadota</taxon>
        <taxon>Gammaproteobacteria</taxon>
        <taxon>Enterobacterales</taxon>
        <taxon>Enterobacteriaceae</taxon>
        <taxon>Salmonella</taxon>
    </lineage>
</organism>
<dbReference type="AlphaFoldDB" id="A0A658ICT4"/>
<dbReference type="InterPro" id="IPR057253">
    <property type="entry name" value="CoiA-like_N"/>
</dbReference>
<feature type="non-terminal residue" evidence="3">
    <location>
        <position position="258"/>
    </location>
</feature>
<accession>A0A658ICT4</accession>
<dbReference type="Pfam" id="PF25164">
    <property type="entry name" value="CoiA_N"/>
    <property type="match status" value="1"/>
</dbReference>